<dbReference type="Proteomes" id="UP000028933">
    <property type="component" value="Chromosome"/>
</dbReference>
<evidence type="ECO:0000256" key="1">
    <source>
        <dbReference type="ARBA" id="ARBA00022737"/>
    </source>
</evidence>
<dbReference type="Gene3D" id="2.130.10.30">
    <property type="entry name" value="Regulator of chromosome condensation 1/beta-lactamase-inhibitor protein II"/>
    <property type="match status" value="2"/>
</dbReference>
<dbReference type="InterPro" id="IPR009091">
    <property type="entry name" value="RCC1/BLIP-II"/>
</dbReference>
<dbReference type="STRING" id="1338011.BD94_1410"/>
<dbReference type="HOGENOM" id="CLU_382992_0_0_10"/>
<evidence type="ECO:0000259" key="3">
    <source>
        <dbReference type="Pfam" id="PF25390"/>
    </source>
</evidence>
<dbReference type="KEGG" id="eao:BD94_1410"/>
<dbReference type="AlphaFoldDB" id="A0A077EI07"/>
<dbReference type="PANTHER" id="PTHR22870:SF408">
    <property type="entry name" value="OS09G0560450 PROTEIN"/>
    <property type="match status" value="1"/>
</dbReference>
<dbReference type="RefSeq" id="WP_024565018.1">
    <property type="nucleotide sequence ID" value="NZ_CP007547.1"/>
</dbReference>
<organism evidence="4 5">
    <name type="scientific">Elizabethkingia anophelis NUHP1</name>
    <dbReference type="NCBI Taxonomy" id="1338011"/>
    <lineage>
        <taxon>Bacteria</taxon>
        <taxon>Pseudomonadati</taxon>
        <taxon>Bacteroidota</taxon>
        <taxon>Flavobacteriia</taxon>
        <taxon>Flavobacteriales</taxon>
        <taxon>Weeksellaceae</taxon>
        <taxon>Elizabethkingia</taxon>
    </lineage>
</organism>
<dbReference type="EMBL" id="CP007547">
    <property type="protein sequence ID" value="AIL45185.1"/>
    <property type="molecule type" value="Genomic_DNA"/>
</dbReference>
<reference evidence="4" key="1">
    <citation type="journal article" date="2013" name="Lancet">
        <title>First case of E anophelis outbreak in an intensive-care unit.</title>
        <authorList>
            <person name="Teo J."/>
            <person name="Tan S.Y."/>
            <person name="Tay M."/>
            <person name="Ding Y."/>
            <person name="Kjelleberg S."/>
            <person name="Givskov M."/>
            <person name="Lin R.T."/>
            <person name="Yang L."/>
        </authorList>
    </citation>
    <scope>NUCLEOTIDE SEQUENCE [LARGE SCALE GENOMIC DNA]</scope>
    <source>
        <strain evidence="4">NUHP1</strain>
    </source>
</reference>
<proteinExistence type="predicted"/>
<evidence type="ECO:0000313" key="4">
    <source>
        <dbReference type="EMBL" id="AIL45185.1"/>
    </source>
</evidence>
<dbReference type="PRINTS" id="PR00633">
    <property type="entry name" value="RCCNDNSATION"/>
</dbReference>
<feature type="chain" id="PRO_5001717787" description="RCC1-like domain-containing protein" evidence="2">
    <location>
        <begin position="32"/>
        <end position="722"/>
    </location>
</feature>
<feature type="domain" description="RCC1-like" evidence="3">
    <location>
        <begin position="459"/>
        <end position="707"/>
    </location>
</feature>
<name>A0A077EI07_9FLAO</name>
<dbReference type="PANTHER" id="PTHR22870">
    <property type="entry name" value="REGULATOR OF CHROMOSOME CONDENSATION"/>
    <property type="match status" value="1"/>
</dbReference>
<dbReference type="InterPro" id="IPR000408">
    <property type="entry name" value="Reg_chr_condens"/>
</dbReference>
<reference evidence="4" key="2">
    <citation type="journal article" date="2015" name="Genome Biol. Evol.">
        <title>Complete Genome Sequence and Transcriptomic Analysis of the Novel Pathogen Elizabethkingia anophelis in Response to Oxidative Stress.</title>
        <authorList>
            <person name="Li Y."/>
            <person name="Liu Y."/>
            <person name="Chew S.C."/>
            <person name="Tay M."/>
            <person name="Salido M.M."/>
            <person name="Teo J."/>
            <person name="Lauro F.M."/>
            <person name="Givskov M."/>
            <person name="Yang L."/>
        </authorList>
    </citation>
    <scope>NUCLEOTIDE SEQUENCE</scope>
    <source>
        <strain evidence="4">NUHP1</strain>
    </source>
</reference>
<dbReference type="SUPFAM" id="SSF50985">
    <property type="entry name" value="RCC1/BLIP-II"/>
    <property type="match status" value="1"/>
</dbReference>
<sequence>MEKQFLTKNRTFIFLCLSTLFLFLSCRSANDDTIKDGIGILKINMRGTEFSGNERSMLDAIASISPFMKGTIRNENTDVEIARIPLKGDYVLIASLSPEAPASGQGLQASTLNNIQAKSSISKVPNGVKYRVVVYDSEGGYVDQKVYTTGQNTSDDGQDFKLNGGSTYKFVVFSYNNAEVPPSVTSTDPKSCDISGNQDFMYYTKEMVISGQTTNYLDVVMQHKYTQVNVTLNTSEIGVATEVSGVGITPHHANNKIDLTTGAITYDNTPVIKPFTLSNSLDPNILTGSTLICAPEGTATISFASMILGGEKQPNRSTALHVTPGNNINLKLTVQRNLTINVMQIASSWYHTVAMTASGDVYGTGHVEYGELGPVSFLQEKPAKRPGWGFSEYYIRNFNKLNIDNAKKIAVSDGSTYVLKKNGELYVAGLNDFGQLGIGTRKDTGSEGNFVKVEFFGGVIKDIIAAGLRVFILTEDGKLFAAGRNKDAELGVGDTDDSKQNFVRVKGLDGLQVEQVAAGEYHVIVKTTDGKVYGAGRNYSGQLADIGDPIPEITVFKEIIIPQVAGKDIKSLVAGRKNTFILTNTGVVLATGENDQGQLGLGDKKNRFGFETVPFLSNISSVYSYRNHAIAITTSGELYASGYNRYGQLGTGDTKSFSSFTRISTMTSPIASALYAPTADHTIIVGYDGQVYGTGDNKYAVLGLGTISVEYSSYKNLPLSKK</sequence>
<dbReference type="Pfam" id="PF13540">
    <property type="entry name" value="RCC1_2"/>
    <property type="match status" value="2"/>
</dbReference>
<dbReference type="Pfam" id="PF25390">
    <property type="entry name" value="WD40_RLD"/>
    <property type="match status" value="1"/>
</dbReference>
<dbReference type="PROSITE" id="PS51257">
    <property type="entry name" value="PROKAR_LIPOPROTEIN"/>
    <property type="match status" value="1"/>
</dbReference>
<keyword evidence="1" id="KW-0677">Repeat</keyword>
<gene>
    <name evidence="4" type="ORF">BD94_1410</name>
</gene>
<dbReference type="InterPro" id="IPR051210">
    <property type="entry name" value="Ub_ligase/GEF_domain"/>
</dbReference>
<protein>
    <recommendedName>
        <fullName evidence="3">RCC1-like domain-containing protein</fullName>
    </recommendedName>
</protein>
<accession>A0A077EI07</accession>
<dbReference type="eggNOG" id="COG5184">
    <property type="taxonomic scope" value="Bacteria"/>
</dbReference>
<evidence type="ECO:0000313" key="5">
    <source>
        <dbReference type="Proteomes" id="UP000028933"/>
    </source>
</evidence>
<dbReference type="PROSITE" id="PS50012">
    <property type="entry name" value="RCC1_3"/>
    <property type="match status" value="3"/>
</dbReference>
<feature type="signal peptide" evidence="2">
    <location>
        <begin position="1"/>
        <end position="31"/>
    </location>
</feature>
<keyword evidence="2" id="KW-0732">Signal</keyword>
<evidence type="ECO:0000256" key="2">
    <source>
        <dbReference type="SAM" id="SignalP"/>
    </source>
</evidence>
<dbReference type="InterPro" id="IPR058923">
    <property type="entry name" value="RCC1-like_dom"/>
</dbReference>